<evidence type="ECO:0000313" key="2">
    <source>
        <dbReference type="Proteomes" id="UP001501721"/>
    </source>
</evidence>
<gene>
    <name evidence="1" type="ORF">GCM10010422_41120</name>
</gene>
<evidence type="ECO:0000313" key="1">
    <source>
        <dbReference type="EMBL" id="GAA2490439.1"/>
    </source>
</evidence>
<proteinExistence type="predicted"/>
<sequence>MKIHPRDATQQPWGEHPRNLLACPAATLTTLAGVTTPPTSRLTLDAARALQGMLRTAIKPGLTEQELDAVETRFGFTFAADHRVFLSVGLPYGSSRWPDWRDGDPGDLAEQLAWPVEGVLFDVEHNAFWHPAWPSRPTDTSEALHVARTELESVPQLVPVYGHRYLPGTAGEHGHPVLSVYQTDIILYGNDLADYIHHEFAGRSSGLLTRTTVDFWSYFVEGGPGIDVSLPTPFAPYAGSAQEAVNCIRMLALERLIGRHHHPEQLIEAGLTALALDVETESLPLLAGLSRSEHEQADTLFDQVLDELGLLQDLPADTTDLPWETARWELVRWWLRLIVNGSLDPAAGGDLITYEGWGALAHPQSLRPLVDKTDAYNDWAAIQRGNREPLAEKITEEARRLLAGPWPPLG</sequence>
<comment type="caution">
    <text evidence="1">The sequence shown here is derived from an EMBL/GenBank/DDBJ whole genome shotgun (WGS) entry which is preliminary data.</text>
</comment>
<reference evidence="1 2" key="1">
    <citation type="journal article" date="2019" name="Int. J. Syst. Evol. Microbiol.">
        <title>The Global Catalogue of Microorganisms (GCM) 10K type strain sequencing project: providing services to taxonomists for standard genome sequencing and annotation.</title>
        <authorList>
            <consortium name="The Broad Institute Genomics Platform"/>
            <consortium name="The Broad Institute Genome Sequencing Center for Infectious Disease"/>
            <person name="Wu L."/>
            <person name="Ma J."/>
        </authorList>
    </citation>
    <scope>NUCLEOTIDE SEQUENCE [LARGE SCALE GENOMIC DNA]</scope>
    <source>
        <strain evidence="1 2">JCM 6923</strain>
    </source>
</reference>
<organism evidence="1 2">
    <name type="scientific">Streptomyces graminearus</name>
    <dbReference type="NCBI Taxonomy" id="284030"/>
    <lineage>
        <taxon>Bacteria</taxon>
        <taxon>Bacillati</taxon>
        <taxon>Actinomycetota</taxon>
        <taxon>Actinomycetes</taxon>
        <taxon>Kitasatosporales</taxon>
        <taxon>Streptomycetaceae</taxon>
        <taxon>Streptomyces</taxon>
    </lineage>
</organism>
<protein>
    <recommendedName>
        <fullName evidence="3">Knr4/Smi1-like domain-containing protein</fullName>
    </recommendedName>
</protein>
<dbReference type="PANTHER" id="PTHR32011:SF2">
    <property type="entry name" value="OS08G0472400 PROTEIN"/>
    <property type="match status" value="1"/>
</dbReference>
<name>A0ABN3LUB0_9ACTN</name>
<evidence type="ECO:0008006" key="3">
    <source>
        <dbReference type="Google" id="ProtNLM"/>
    </source>
</evidence>
<keyword evidence="2" id="KW-1185">Reference proteome</keyword>
<dbReference type="Proteomes" id="UP001501721">
    <property type="component" value="Unassembled WGS sequence"/>
</dbReference>
<accession>A0ABN3LUB0</accession>
<dbReference type="EMBL" id="BAAATL010000020">
    <property type="protein sequence ID" value="GAA2490439.1"/>
    <property type="molecule type" value="Genomic_DNA"/>
</dbReference>
<dbReference type="PANTHER" id="PTHR32011">
    <property type="entry name" value="OS08G0472400 PROTEIN"/>
    <property type="match status" value="1"/>
</dbReference>